<keyword evidence="1" id="KW-0812">Transmembrane</keyword>
<feature type="transmembrane region" description="Helical" evidence="1">
    <location>
        <begin position="109"/>
        <end position="126"/>
    </location>
</feature>
<evidence type="ECO:0000313" key="5">
    <source>
        <dbReference type="Proteomes" id="UP000231990"/>
    </source>
</evidence>
<dbReference type="EMBL" id="NPDY01000015">
    <property type="protein sequence ID" value="PJZ68828.1"/>
    <property type="molecule type" value="Genomic_DNA"/>
</dbReference>
<dbReference type="OrthoDB" id="343256at2"/>
<dbReference type="Proteomes" id="UP000231962">
    <property type="component" value="Unassembled WGS sequence"/>
</dbReference>
<evidence type="ECO:0000313" key="4">
    <source>
        <dbReference type="Proteomes" id="UP000231962"/>
    </source>
</evidence>
<comment type="caution">
    <text evidence="3">The sequence shown here is derived from an EMBL/GenBank/DDBJ whole genome shotgun (WGS) entry which is preliminary data.</text>
</comment>
<dbReference type="EMBL" id="NPDZ01000012">
    <property type="protein sequence ID" value="PJZ72159.1"/>
    <property type="molecule type" value="Genomic_DNA"/>
</dbReference>
<gene>
    <name evidence="2" type="ORF">CH360_14010</name>
    <name evidence="3" type="ORF">CH373_15550</name>
</gene>
<feature type="transmembrane region" description="Helical" evidence="1">
    <location>
        <begin position="84"/>
        <end position="103"/>
    </location>
</feature>
<protein>
    <submittedName>
        <fullName evidence="3">Uncharacterized protein</fullName>
    </submittedName>
</protein>
<dbReference type="RefSeq" id="WP_100714681.1">
    <property type="nucleotide sequence ID" value="NZ_NPDY01000015.1"/>
</dbReference>
<evidence type="ECO:0000313" key="3">
    <source>
        <dbReference type="EMBL" id="PJZ72159.1"/>
    </source>
</evidence>
<keyword evidence="1" id="KW-0472">Membrane</keyword>
<dbReference type="Proteomes" id="UP000231990">
    <property type="component" value="Unassembled WGS sequence"/>
</dbReference>
<feature type="transmembrane region" description="Helical" evidence="1">
    <location>
        <begin position="12"/>
        <end position="32"/>
    </location>
</feature>
<accession>A0A2M9ZJD2</accession>
<feature type="transmembrane region" description="Helical" evidence="1">
    <location>
        <begin position="52"/>
        <end position="72"/>
    </location>
</feature>
<reference evidence="4 5" key="1">
    <citation type="submission" date="2017-07" db="EMBL/GenBank/DDBJ databases">
        <title>Leptospira spp. isolated from tropical soils.</title>
        <authorList>
            <person name="Thibeaux R."/>
            <person name="Iraola G."/>
            <person name="Ferres I."/>
            <person name="Bierque E."/>
            <person name="Girault D."/>
            <person name="Soupe-Gilbert M.-E."/>
            <person name="Picardeau M."/>
            <person name="Goarant C."/>
        </authorList>
    </citation>
    <scope>NUCLEOTIDE SEQUENCE [LARGE SCALE GENOMIC DNA]</scope>
    <source>
        <strain evidence="3 5">FH1-B-B1</strain>
        <strain evidence="2 4">FH1-B-C1</strain>
    </source>
</reference>
<dbReference type="AlphaFoldDB" id="A0A2M9ZJD2"/>
<name>A0A2M9ZJD2_9LEPT</name>
<organism evidence="3 5">
    <name type="scientific">Leptospira perolatii</name>
    <dbReference type="NCBI Taxonomy" id="2023191"/>
    <lineage>
        <taxon>Bacteria</taxon>
        <taxon>Pseudomonadati</taxon>
        <taxon>Spirochaetota</taxon>
        <taxon>Spirochaetia</taxon>
        <taxon>Leptospirales</taxon>
        <taxon>Leptospiraceae</taxon>
        <taxon>Leptospira</taxon>
    </lineage>
</organism>
<proteinExistence type="predicted"/>
<keyword evidence="1" id="KW-1133">Transmembrane helix</keyword>
<keyword evidence="4" id="KW-1185">Reference proteome</keyword>
<sequence length="136" mass="14260">MNLSALLSKNTLQSTGAILAGLVAIFVLSMGTDILLHSAGIYPAFGERMSDPLFVLSTAYRILFGVIGSYFTARLAPSRPMFHALLLGGIGVVISIAGAIAMWEAGPPWYSIAIIAISLPCAWAGGKIEEVYGGTK</sequence>
<evidence type="ECO:0000256" key="1">
    <source>
        <dbReference type="SAM" id="Phobius"/>
    </source>
</evidence>
<evidence type="ECO:0000313" key="2">
    <source>
        <dbReference type="EMBL" id="PJZ68828.1"/>
    </source>
</evidence>